<keyword evidence="2" id="KW-1185">Reference proteome</keyword>
<dbReference type="OrthoDB" id="1453192at2"/>
<dbReference type="Proteomes" id="UP000291981">
    <property type="component" value="Unassembled WGS sequence"/>
</dbReference>
<evidence type="ECO:0000313" key="2">
    <source>
        <dbReference type="Proteomes" id="UP000291981"/>
    </source>
</evidence>
<gene>
    <name evidence="1" type="ORF">EW142_01250</name>
</gene>
<proteinExistence type="predicted"/>
<organism evidence="1 2">
    <name type="scientific">Flagellimonas allohymeniacidonis</name>
    <dbReference type="NCBI Taxonomy" id="2517819"/>
    <lineage>
        <taxon>Bacteria</taxon>
        <taxon>Pseudomonadati</taxon>
        <taxon>Bacteroidota</taxon>
        <taxon>Flavobacteriia</taxon>
        <taxon>Flavobacteriales</taxon>
        <taxon>Flavobacteriaceae</taxon>
        <taxon>Flagellimonas</taxon>
    </lineage>
</organism>
<sequence length="260" mass="30076">MDVVTQVKDDNDLVNKADSLIVKTNEIMEKTEGITSDLSNNVEAVRRTSRSLAGVDTVLRNLKDSVDNQVIVLRGIVKKSKELVDLEREKFRVEAPIIISQPSFTRMKFTGEQEIKEVVFAFKNVGQRVASNLKYSFLALYFDVLDESPSFKTAIMAREEGYGYNINTIPINNMFYLYTPFTNNMENKFDNINSGLVYVWKMEYADIPTGTRFFKNYFVLVNQYESGKFRYSTATYRIQNLVINYLKENDKEVFLTKENL</sequence>
<evidence type="ECO:0000313" key="1">
    <source>
        <dbReference type="EMBL" id="TAI48459.1"/>
    </source>
</evidence>
<dbReference type="RefSeq" id="WP_130608522.1">
    <property type="nucleotide sequence ID" value="NZ_SGIU01000001.1"/>
</dbReference>
<protein>
    <submittedName>
        <fullName evidence="1">Uncharacterized protein</fullName>
    </submittedName>
</protein>
<name>A0A4Q8QJ28_9FLAO</name>
<dbReference type="EMBL" id="SGIU01000001">
    <property type="protein sequence ID" value="TAI48459.1"/>
    <property type="molecule type" value="Genomic_DNA"/>
</dbReference>
<comment type="caution">
    <text evidence="1">The sequence shown here is derived from an EMBL/GenBank/DDBJ whole genome shotgun (WGS) entry which is preliminary data.</text>
</comment>
<dbReference type="AlphaFoldDB" id="A0A4Q8QJ28"/>
<accession>A0A4Q8QJ28</accession>
<reference evidence="1 2" key="1">
    <citation type="submission" date="2019-02" db="EMBL/GenBank/DDBJ databases">
        <title>Draft genome sequence of Muricauda sp. 176CP4-71.</title>
        <authorList>
            <person name="Park J.-S."/>
        </authorList>
    </citation>
    <scope>NUCLEOTIDE SEQUENCE [LARGE SCALE GENOMIC DNA]</scope>
    <source>
        <strain evidence="1 2">176CP4-71</strain>
    </source>
</reference>